<feature type="transmembrane region" description="Helical" evidence="1">
    <location>
        <begin position="139"/>
        <end position="159"/>
    </location>
</feature>
<evidence type="ECO:0000313" key="3">
    <source>
        <dbReference type="Proteomes" id="UP000734854"/>
    </source>
</evidence>
<dbReference type="OrthoDB" id="1926790at2759"/>
<feature type="transmembrane region" description="Helical" evidence="1">
    <location>
        <begin position="324"/>
        <end position="346"/>
    </location>
</feature>
<evidence type="ECO:0000313" key="2">
    <source>
        <dbReference type="EMBL" id="KAG6476985.1"/>
    </source>
</evidence>
<keyword evidence="1" id="KW-1133">Transmembrane helix</keyword>
<dbReference type="EMBL" id="JACMSC010000018">
    <property type="protein sequence ID" value="KAG6476985.1"/>
    <property type="molecule type" value="Genomic_DNA"/>
</dbReference>
<name>A0A8J5K960_ZINOF</name>
<accession>A0A8J5K960</accession>
<feature type="transmembrane region" description="Helical" evidence="1">
    <location>
        <begin position="197"/>
        <end position="225"/>
    </location>
</feature>
<evidence type="ECO:0000256" key="1">
    <source>
        <dbReference type="SAM" id="Phobius"/>
    </source>
</evidence>
<organism evidence="2 3">
    <name type="scientific">Zingiber officinale</name>
    <name type="common">Ginger</name>
    <name type="synonym">Amomum zingiber</name>
    <dbReference type="NCBI Taxonomy" id="94328"/>
    <lineage>
        <taxon>Eukaryota</taxon>
        <taxon>Viridiplantae</taxon>
        <taxon>Streptophyta</taxon>
        <taxon>Embryophyta</taxon>
        <taxon>Tracheophyta</taxon>
        <taxon>Spermatophyta</taxon>
        <taxon>Magnoliopsida</taxon>
        <taxon>Liliopsida</taxon>
        <taxon>Zingiberales</taxon>
        <taxon>Zingiberaceae</taxon>
        <taxon>Zingiber</taxon>
    </lineage>
</organism>
<feature type="transmembrane region" description="Helical" evidence="1">
    <location>
        <begin position="231"/>
        <end position="264"/>
    </location>
</feature>
<dbReference type="PANTHER" id="PTHR33133:SF1">
    <property type="entry name" value="EXPRESSED PROTEIN-RELATED"/>
    <property type="match status" value="1"/>
</dbReference>
<keyword evidence="1" id="KW-0812">Transmembrane</keyword>
<keyword evidence="1" id="KW-0472">Membrane</keyword>
<comment type="caution">
    <text evidence="2">The sequence shown here is derived from an EMBL/GenBank/DDBJ whole genome shotgun (WGS) entry which is preliminary data.</text>
</comment>
<keyword evidence="3" id="KW-1185">Reference proteome</keyword>
<feature type="transmembrane region" description="Helical" evidence="1">
    <location>
        <begin position="285"/>
        <end position="304"/>
    </location>
</feature>
<dbReference type="PANTHER" id="PTHR33133">
    <property type="entry name" value="OS08G0107100 PROTEIN-RELATED"/>
    <property type="match status" value="1"/>
</dbReference>
<proteinExistence type="predicted"/>
<dbReference type="Proteomes" id="UP000734854">
    <property type="component" value="Unassembled WGS sequence"/>
</dbReference>
<gene>
    <name evidence="2" type="ORF">ZIOFF_066235</name>
</gene>
<dbReference type="AlphaFoldDB" id="A0A8J5K960"/>
<protein>
    <recommendedName>
        <fullName evidence="4">Son of sevenless</fullName>
    </recommendedName>
</protein>
<evidence type="ECO:0008006" key="4">
    <source>
        <dbReference type="Google" id="ProtNLM"/>
    </source>
</evidence>
<sequence>MFCLINSGGYLDHSRWGHQSGRSVGRPSALRIINQTGRTHPLRNSRRFDGRGGVPELRRAPLPMSALDILRETVRILRADPSPFMTTLALLICPVSAALLSDVLAPHAATEALSRRLARLAIASGLPPLQPLLQLCRRLAASILSAAACFPLLATALLLARSSISYSVACSYAGKNSLHSEFFAVVRRIWPRLLSTYICVCASISACLSIFIALILLVCNVFAVMGYPPEIIVYPALITVLIFSMVYAHTIILCNLAGVISVLEEVSGLQALFRSVQVIRGQTQAGLLIFLGSTVGMALVEGLFEHRVKTLSYGDGSSRLWEGPLLVFLYSFVVLVDSMMSAVFYFTCRSSIIEETGEDAQLLEPKGNVSAKAMDS</sequence>
<reference evidence="2 3" key="1">
    <citation type="submission" date="2020-08" db="EMBL/GenBank/DDBJ databases">
        <title>Plant Genome Project.</title>
        <authorList>
            <person name="Zhang R.-G."/>
        </authorList>
    </citation>
    <scope>NUCLEOTIDE SEQUENCE [LARGE SCALE GENOMIC DNA]</scope>
    <source>
        <tissue evidence="2">Rhizome</tissue>
    </source>
</reference>